<feature type="chain" id="PRO_5023829204" evidence="1">
    <location>
        <begin position="24"/>
        <end position="112"/>
    </location>
</feature>
<organism evidence="2 3">
    <name type="scientific">Eragrostis curvula</name>
    <name type="common">weeping love grass</name>
    <dbReference type="NCBI Taxonomy" id="38414"/>
    <lineage>
        <taxon>Eukaryota</taxon>
        <taxon>Viridiplantae</taxon>
        <taxon>Streptophyta</taxon>
        <taxon>Embryophyta</taxon>
        <taxon>Tracheophyta</taxon>
        <taxon>Spermatophyta</taxon>
        <taxon>Magnoliopsida</taxon>
        <taxon>Liliopsida</taxon>
        <taxon>Poales</taxon>
        <taxon>Poaceae</taxon>
        <taxon>PACMAD clade</taxon>
        <taxon>Chloridoideae</taxon>
        <taxon>Eragrostideae</taxon>
        <taxon>Eragrostidinae</taxon>
        <taxon>Eragrostis</taxon>
    </lineage>
</organism>
<dbReference type="Proteomes" id="UP000324897">
    <property type="component" value="Unassembled WGS sequence"/>
</dbReference>
<dbReference type="AlphaFoldDB" id="A0A5J9SZ87"/>
<keyword evidence="1" id="KW-0732">Signal</keyword>
<evidence type="ECO:0000313" key="2">
    <source>
        <dbReference type="EMBL" id="TVU04322.1"/>
    </source>
</evidence>
<feature type="non-terminal residue" evidence="2">
    <location>
        <position position="1"/>
    </location>
</feature>
<dbReference type="EMBL" id="RWGY01000069">
    <property type="protein sequence ID" value="TVU04322.1"/>
    <property type="molecule type" value="Genomic_DNA"/>
</dbReference>
<proteinExistence type="predicted"/>
<evidence type="ECO:0000256" key="1">
    <source>
        <dbReference type="SAM" id="SignalP"/>
    </source>
</evidence>
<name>A0A5J9SZ87_9POAL</name>
<protein>
    <submittedName>
        <fullName evidence="2">Uncharacterized protein</fullName>
    </submittedName>
</protein>
<comment type="caution">
    <text evidence="2">The sequence shown here is derived from an EMBL/GenBank/DDBJ whole genome shotgun (WGS) entry which is preliminary data.</text>
</comment>
<dbReference type="Gramene" id="TVU04322">
    <property type="protein sequence ID" value="TVU04322"/>
    <property type="gene ID" value="EJB05_50114"/>
</dbReference>
<keyword evidence="3" id="KW-1185">Reference proteome</keyword>
<reference evidence="2 3" key="1">
    <citation type="journal article" date="2019" name="Sci. Rep.">
        <title>A high-quality genome of Eragrostis curvula grass provides insights into Poaceae evolution and supports new strategies to enhance forage quality.</title>
        <authorList>
            <person name="Carballo J."/>
            <person name="Santos B.A.C.M."/>
            <person name="Zappacosta D."/>
            <person name="Garbus I."/>
            <person name="Selva J.P."/>
            <person name="Gallo C.A."/>
            <person name="Diaz A."/>
            <person name="Albertini E."/>
            <person name="Caccamo M."/>
            <person name="Echenique V."/>
        </authorList>
    </citation>
    <scope>NUCLEOTIDE SEQUENCE [LARGE SCALE GENOMIC DNA]</scope>
    <source>
        <strain evidence="3">cv. Victoria</strain>
        <tissue evidence="2">Leaf</tissue>
    </source>
</reference>
<accession>A0A5J9SZ87</accession>
<evidence type="ECO:0000313" key="3">
    <source>
        <dbReference type="Proteomes" id="UP000324897"/>
    </source>
</evidence>
<feature type="signal peptide" evidence="1">
    <location>
        <begin position="1"/>
        <end position="23"/>
    </location>
</feature>
<gene>
    <name evidence="2" type="ORF">EJB05_50114</name>
</gene>
<sequence>MVHSIRVALAVVVMKLTRAPCFARRCAMSIMGIEWPWAMNGTKTKLNTLQSKSYFIEEGSDEEVHTKDHHEKLLGTFSRLESFDSKVIFLNVEPWYYTENILASILGATPKA</sequence>